<evidence type="ECO:0000313" key="3">
    <source>
        <dbReference type="Proteomes" id="UP000470772"/>
    </source>
</evidence>
<evidence type="ECO:0000313" key="2">
    <source>
        <dbReference type="EMBL" id="MUN29513.1"/>
    </source>
</evidence>
<dbReference type="AlphaFoldDB" id="A0A6A9QUK7"/>
<reference evidence="2 3" key="1">
    <citation type="submission" date="2019-10" db="EMBL/GenBank/DDBJ databases">
        <title>Sequencing and Assembly of Multiple Reported Metal-Biooxidizing Members of the Extremely Thermoacidophilic Archaeal Family Sulfolobaceae.</title>
        <authorList>
            <person name="Counts J.A."/>
            <person name="Kelly R.M."/>
        </authorList>
    </citation>
    <scope>NUCLEOTIDE SEQUENCE [LARGE SCALE GENOMIC DNA]</scope>
    <source>
        <strain evidence="2 3">DSM 6482</strain>
    </source>
</reference>
<accession>A0A6A9QUK7</accession>
<dbReference type="InterPro" id="IPR043998">
    <property type="entry name" value="Put_Metallopep"/>
</dbReference>
<gene>
    <name evidence="2" type="ORF">GC250_08700</name>
</gene>
<sequence>MIRYFKVQEEEERMRRIVRLLKMEHIDLNKVRVIGSTGSKSRAIARIWPIPRAVSYAFDLGTLYTIELIWERYYVLGDDDKDKVMIHELLHIPGKFSGGLRPHGKKVNQREVNKLFRQLKEIKDLS</sequence>
<proteinExistence type="predicted"/>
<dbReference type="RefSeq" id="WP_054839235.1">
    <property type="nucleotide sequence ID" value="NZ_BBBY01000057.1"/>
</dbReference>
<comment type="caution">
    <text evidence="2">The sequence shown here is derived from an EMBL/GenBank/DDBJ whole genome shotgun (WGS) entry which is preliminary data.</text>
</comment>
<name>A0A6A9QUK7_SULME</name>
<keyword evidence="3" id="KW-1185">Reference proteome</keyword>
<dbReference type="Pfam" id="PF18894">
    <property type="entry name" value="PhageMetallopep"/>
    <property type="match status" value="1"/>
</dbReference>
<dbReference type="Proteomes" id="UP000470772">
    <property type="component" value="Unassembled WGS sequence"/>
</dbReference>
<dbReference type="OrthoDB" id="26976at2157"/>
<protein>
    <submittedName>
        <fullName evidence="2">Metallopeptidase</fullName>
    </submittedName>
</protein>
<organism evidence="2 3">
    <name type="scientific">Sulfuracidifex metallicus DSM 6482 = JCM 9184</name>
    <dbReference type="NCBI Taxonomy" id="523847"/>
    <lineage>
        <taxon>Archaea</taxon>
        <taxon>Thermoproteota</taxon>
        <taxon>Thermoprotei</taxon>
        <taxon>Sulfolobales</taxon>
        <taxon>Sulfolobaceae</taxon>
        <taxon>Sulfuracidifex</taxon>
    </lineage>
</organism>
<dbReference type="EMBL" id="WGGD01000005">
    <property type="protein sequence ID" value="MUN29513.1"/>
    <property type="molecule type" value="Genomic_DNA"/>
</dbReference>
<feature type="domain" description="Putative phage metallopeptidase" evidence="1">
    <location>
        <begin position="4"/>
        <end position="119"/>
    </location>
</feature>
<evidence type="ECO:0000259" key="1">
    <source>
        <dbReference type="Pfam" id="PF18894"/>
    </source>
</evidence>